<dbReference type="Proteomes" id="UP000247540">
    <property type="component" value="Unassembled WGS sequence"/>
</dbReference>
<evidence type="ECO:0000256" key="3">
    <source>
        <dbReference type="ARBA" id="ARBA00022795"/>
    </source>
</evidence>
<dbReference type="Pfam" id="PF13861">
    <property type="entry name" value="FLgD_tudor"/>
    <property type="match status" value="1"/>
</dbReference>
<reference evidence="8 9" key="1">
    <citation type="submission" date="2018-06" db="EMBL/GenBank/DDBJ databases">
        <title>Genomic Encyclopedia of Type Strains, Phase III (KMG-III): the genomes of soil and plant-associated and newly described type strains.</title>
        <authorList>
            <person name="Whitman W."/>
        </authorList>
    </citation>
    <scope>NUCLEOTIDE SEQUENCE [LARGE SCALE GENOMIC DNA]</scope>
    <source>
        <strain evidence="8 9">CECT 7646</strain>
    </source>
</reference>
<dbReference type="InterPro" id="IPR025965">
    <property type="entry name" value="FlgD/Vpr_Ig-like"/>
</dbReference>
<gene>
    <name evidence="8" type="ORF">DFQ15_12141</name>
</gene>
<evidence type="ECO:0000256" key="2">
    <source>
        <dbReference type="ARBA" id="ARBA00016013"/>
    </source>
</evidence>
<accession>A0A318SR15</accession>
<dbReference type="OrthoDB" id="9785233at2"/>
<protein>
    <recommendedName>
        <fullName evidence="2 5">Basal-body rod modification protein FlgD</fullName>
    </recommendedName>
</protein>
<feature type="domain" description="FlgD Tudor-like" evidence="7">
    <location>
        <begin position="99"/>
        <end position="230"/>
    </location>
</feature>
<feature type="domain" description="FlgD/Vpr Ig-like" evidence="6">
    <location>
        <begin position="115"/>
        <end position="189"/>
    </location>
</feature>
<sequence>MATTNNVAAATSSSTYTYTPTTDASKAATGAAANVANDPATAQDRFLKLLVAQLTNQDPTNPMDNAQMTSQIAQINTVTGITQLNSTVKDMAAQLAATQGLQATALVGRTVQAEGDTLSIDKTGKTGTGGFELSGAASSVVVNIATASGKSLGSINMGTQSAGAHDFSFDTSGYTGTEPLKFTVEATNKGTAVSSTSLTRSTVTSVGSDSSGALTLNLGNGSSVAYGKVKAIS</sequence>
<dbReference type="AlphaFoldDB" id="A0A318SR15"/>
<keyword evidence="8" id="KW-0969">Cilium</keyword>
<dbReference type="Pfam" id="PF13860">
    <property type="entry name" value="FlgD_ig"/>
    <property type="match status" value="1"/>
</dbReference>
<evidence type="ECO:0000256" key="1">
    <source>
        <dbReference type="ARBA" id="ARBA00010577"/>
    </source>
</evidence>
<dbReference type="GO" id="GO:0044781">
    <property type="term" value="P:bacterial-type flagellum organization"/>
    <property type="evidence" value="ECO:0007669"/>
    <property type="project" value="UniProtKB-UniRule"/>
</dbReference>
<dbReference type="Pfam" id="PF03963">
    <property type="entry name" value="FlgD"/>
    <property type="match status" value="1"/>
</dbReference>
<proteinExistence type="inferred from homology"/>
<evidence type="ECO:0000259" key="7">
    <source>
        <dbReference type="Pfam" id="PF13861"/>
    </source>
</evidence>
<keyword evidence="9" id="KW-1185">Reference proteome</keyword>
<keyword evidence="8" id="KW-0282">Flagellum</keyword>
<dbReference type="InterPro" id="IPR025963">
    <property type="entry name" value="FLgD_Tudor"/>
</dbReference>
<dbReference type="Gene3D" id="2.60.40.4070">
    <property type="match status" value="1"/>
</dbReference>
<evidence type="ECO:0000256" key="4">
    <source>
        <dbReference type="ARBA" id="ARBA00024746"/>
    </source>
</evidence>
<keyword evidence="8" id="KW-0966">Cell projection</keyword>
<evidence type="ECO:0000259" key="6">
    <source>
        <dbReference type="Pfam" id="PF13860"/>
    </source>
</evidence>
<dbReference type="Gene3D" id="2.30.30.910">
    <property type="match status" value="1"/>
</dbReference>
<name>A0A318SR15_9BURK</name>
<dbReference type="InterPro" id="IPR005648">
    <property type="entry name" value="FlgD"/>
</dbReference>
<comment type="caution">
    <text evidence="8">The sequence shown here is derived from an EMBL/GenBank/DDBJ whole genome shotgun (WGS) entry which is preliminary data.</text>
</comment>
<comment type="function">
    <text evidence="4 5">Required for flagellar hook formation. May act as a scaffolding protein.</text>
</comment>
<keyword evidence="3 5" id="KW-1005">Bacterial flagellum biogenesis</keyword>
<organism evidence="8 9">
    <name type="scientific">Xylophilus ampelinus</name>
    <dbReference type="NCBI Taxonomy" id="54067"/>
    <lineage>
        <taxon>Bacteria</taxon>
        <taxon>Pseudomonadati</taxon>
        <taxon>Pseudomonadota</taxon>
        <taxon>Betaproteobacteria</taxon>
        <taxon>Burkholderiales</taxon>
        <taxon>Xylophilus</taxon>
    </lineage>
</organism>
<evidence type="ECO:0000313" key="9">
    <source>
        <dbReference type="Proteomes" id="UP000247540"/>
    </source>
</evidence>
<comment type="similarity">
    <text evidence="1 5">Belongs to the FlgD family.</text>
</comment>
<dbReference type="RefSeq" id="WP_110466420.1">
    <property type="nucleotide sequence ID" value="NZ_JAMOFZ010000020.1"/>
</dbReference>
<evidence type="ECO:0000256" key="5">
    <source>
        <dbReference type="RuleBase" id="RU362076"/>
    </source>
</evidence>
<dbReference type="EMBL" id="QJTC01000021">
    <property type="protein sequence ID" value="PYE75020.1"/>
    <property type="molecule type" value="Genomic_DNA"/>
</dbReference>
<evidence type="ECO:0000313" key="8">
    <source>
        <dbReference type="EMBL" id="PYE75020.1"/>
    </source>
</evidence>